<reference evidence="5" key="1">
    <citation type="journal article" date="2016" name="Nat. Genet.">
        <title>A high-quality carrot genome assembly provides new insights into carotenoid accumulation and asterid genome evolution.</title>
        <authorList>
            <person name="Iorizzo M."/>
            <person name="Ellison S."/>
            <person name="Senalik D."/>
            <person name="Zeng P."/>
            <person name="Satapoomin P."/>
            <person name="Huang J."/>
            <person name="Bowman M."/>
            <person name="Iovene M."/>
            <person name="Sanseverino W."/>
            <person name="Cavagnaro P."/>
            <person name="Yildiz M."/>
            <person name="Macko-Podgorni A."/>
            <person name="Moranska E."/>
            <person name="Grzebelus E."/>
            <person name="Grzebelus D."/>
            <person name="Ashrafi H."/>
            <person name="Zheng Z."/>
            <person name="Cheng S."/>
            <person name="Spooner D."/>
            <person name="Van Deynze A."/>
            <person name="Simon P."/>
        </authorList>
    </citation>
    <scope>NUCLEOTIDE SEQUENCE</scope>
    <source>
        <tissue evidence="5">Leaf</tissue>
    </source>
</reference>
<dbReference type="EMBL" id="CP093347">
    <property type="protein sequence ID" value="WOH01270.1"/>
    <property type="molecule type" value="Genomic_DNA"/>
</dbReference>
<sequence length="279" mass="30634">MYRGLILLNHLFLIISIFPLQSDATSITLFLRRLAANSPVARPSTEPVATKPDNKPVATKPDTEPVVAKTCDKLSKKCHINMVTACLGVEGSLLLVLNEDDLSLKVHVTVSPAITYKDIEIPRHQAKKINISDSLRGSSSIVLHAGNENCTIRLGAVVPHDTINPQFPTPGTYITPINGAYIIFASALIIGGTWICFKSWKGRHTRVDGIPYQEVEMGQSDLVSSVNVETDDAWDQSWDDDWDEEKGVKSTYGNFGKSSARNGNITRSVSGGWQNDWDD</sequence>
<organism evidence="5 6">
    <name type="scientific">Daucus carota subsp. sativus</name>
    <name type="common">Carrot</name>
    <dbReference type="NCBI Taxonomy" id="79200"/>
    <lineage>
        <taxon>Eukaryota</taxon>
        <taxon>Viridiplantae</taxon>
        <taxon>Streptophyta</taxon>
        <taxon>Embryophyta</taxon>
        <taxon>Tracheophyta</taxon>
        <taxon>Spermatophyta</taxon>
        <taxon>Magnoliopsida</taxon>
        <taxon>eudicotyledons</taxon>
        <taxon>Gunneridae</taxon>
        <taxon>Pentapetalae</taxon>
        <taxon>asterids</taxon>
        <taxon>campanulids</taxon>
        <taxon>Apiales</taxon>
        <taxon>Apiaceae</taxon>
        <taxon>Apioideae</taxon>
        <taxon>Scandiceae</taxon>
        <taxon>Daucinae</taxon>
        <taxon>Daucus</taxon>
        <taxon>Daucus sect. Daucus</taxon>
    </lineage>
</organism>
<feature type="signal peptide" evidence="3">
    <location>
        <begin position="1"/>
        <end position="24"/>
    </location>
</feature>
<dbReference type="Proteomes" id="UP000077755">
    <property type="component" value="Chromosome 5"/>
</dbReference>
<feature type="transmembrane region" description="Helical" evidence="2">
    <location>
        <begin position="179"/>
        <end position="197"/>
    </location>
</feature>
<evidence type="ECO:0000259" key="4">
    <source>
        <dbReference type="Pfam" id="PF24053"/>
    </source>
</evidence>
<protein>
    <recommendedName>
        <fullName evidence="4">DUF7356 domain-containing protein</fullName>
    </recommendedName>
</protein>
<evidence type="ECO:0000256" key="2">
    <source>
        <dbReference type="SAM" id="Phobius"/>
    </source>
</evidence>
<keyword evidence="6" id="KW-1185">Reference proteome</keyword>
<reference evidence="5" key="2">
    <citation type="submission" date="2022-03" db="EMBL/GenBank/DDBJ databases">
        <title>Draft title - Genomic analysis of global carrot germplasm unveils the trajectory of domestication and the origin of high carotenoid orange carrot.</title>
        <authorList>
            <person name="Iorizzo M."/>
            <person name="Ellison S."/>
            <person name="Senalik D."/>
            <person name="Macko-Podgorni A."/>
            <person name="Grzebelus D."/>
            <person name="Bostan H."/>
            <person name="Rolling W."/>
            <person name="Curaba J."/>
            <person name="Simon P."/>
        </authorList>
    </citation>
    <scope>NUCLEOTIDE SEQUENCE</scope>
    <source>
        <tissue evidence="5">Leaf</tissue>
    </source>
</reference>
<dbReference type="AlphaFoldDB" id="A0AAF0X502"/>
<dbReference type="PANTHER" id="PTHR34200">
    <property type="entry name" value="DENTIN SIALOPHOSPHOPROTEIN-LIKE ISOFORM X1"/>
    <property type="match status" value="1"/>
</dbReference>
<gene>
    <name evidence="5" type="ORF">DCAR_0520652</name>
</gene>
<evidence type="ECO:0000313" key="6">
    <source>
        <dbReference type="Proteomes" id="UP000077755"/>
    </source>
</evidence>
<dbReference type="Pfam" id="PF24053">
    <property type="entry name" value="DUF7356"/>
    <property type="match status" value="1"/>
</dbReference>
<accession>A0AAF0X502</accession>
<keyword evidence="2" id="KW-0472">Membrane</keyword>
<proteinExistence type="predicted"/>
<keyword evidence="2" id="KW-1133">Transmembrane helix</keyword>
<name>A0AAF0X502_DAUCS</name>
<dbReference type="PANTHER" id="PTHR34200:SF2">
    <property type="entry name" value="TRANSMEMBRANE PROTEIN"/>
    <property type="match status" value="1"/>
</dbReference>
<feature type="region of interest" description="Disordered" evidence="1">
    <location>
        <begin position="41"/>
        <end position="62"/>
    </location>
</feature>
<dbReference type="InterPro" id="IPR055780">
    <property type="entry name" value="DUF7356"/>
</dbReference>
<feature type="region of interest" description="Disordered" evidence="1">
    <location>
        <begin position="259"/>
        <end position="279"/>
    </location>
</feature>
<feature type="domain" description="DUF7356" evidence="4">
    <location>
        <begin position="65"/>
        <end position="156"/>
    </location>
</feature>
<evidence type="ECO:0000313" key="5">
    <source>
        <dbReference type="EMBL" id="WOH01270.1"/>
    </source>
</evidence>
<evidence type="ECO:0000256" key="3">
    <source>
        <dbReference type="SAM" id="SignalP"/>
    </source>
</evidence>
<feature type="chain" id="PRO_5042203504" description="DUF7356 domain-containing protein" evidence="3">
    <location>
        <begin position="25"/>
        <end position="279"/>
    </location>
</feature>
<keyword evidence="2" id="KW-0812">Transmembrane</keyword>
<evidence type="ECO:0000256" key="1">
    <source>
        <dbReference type="SAM" id="MobiDB-lite"/>
    </source>
</evidence>
<feature type="compositionally biased region" description="Polar residues" evidence="1">
    <location>
        <begin position="259"/>
        <end position="273"/>
    </location>
</feature>
<keyword evidence="3" id="KW-0732">Signal</keyword>